<keyword evidence="7 9" id="KW-0472">Membrane</keyword>
<dbReference type="RefSeq" id="WP_211467772.1">
    <property type="nucleotide sequence ID" value="NZ_JAGSXH010000034.1"/>
</dbReference>
<accession>A0A8J7WM24</accession>
<dbReference type="Pfam" id="PF01061">
    <property type="entry name" value="ABC2_membrane"/>
    <property type="match status" value="1"/>
</dbReference>
<keyword evidence="3 9" id="KW-0813">Transport</keyword>
<dbReference type="InterPro" id="IPR000412">
    <property type="entry name" value="ABC_2_transport"/>
</dbReference>
<evidence type="ECO:0000256" key="4">
    <source>
        <dbReference type="ARBA" id="ARBA00022475"/>
    </source>
</evidence>
<keyword evidence="4 9" id="KW-1003">Cell membrane</keyword>
<evidence type="ECO:0000313" key="12">
    <source>
        <dbReference type="EMBL" id="MBS2963768.1"/>
    </source>
</evidence>
<evidence type="ECO:0000259" key="11">
    <source>
        <dbReference type="PROSITE" id="PS51012"/>
    </source>
</evidence>
<dbReference type="GO" id="GO:0043190">
    <property type="term" value="C:ATP-binding cassette (ABC) transporter complex"/>
    <property type="evidence" value="ECO:0007669"/>
    <property type="project" value="InterPro"/>
</dbReference>
<evidence type="ECO:0000256" key="1">
    <source>
        <dbReference type="ARBA" id="ARBA00004651"/>
    </source>
</evidence>
<reference evidence="12" key="1">
    <citation type="submission" date="2021-04" db="EMBL/GenBank/DDBJ databases">
        <title>Genome based classification of Actinospica acidithermotolerans sp. nov., an actinobacterium isolated from an Indonesian hot spring.</title>
        <authorList>
            <person name="Kusuma A.B."/>
            <person name="Putra K.E."/>
            <person name="Nafisah S."/>
            <person name="Loh J."/>
            <person name="Nouioui I."/>
            <person name="Goodfellow M."/>
        </authorList>
    </citation>
    <scope>NUCLEOTIDE SEQUENCE</scope>
    <source>
        <strain evidence="12">DSM 45618</strain>
    </source>
</reference>
<feature type="transmembrane region" description="Helical" evidence="9">
    <location>
        <begin position="56"/>
        <end position="74"/>
    </location>
</feature>
<evidence type="ECO:0000256" key="6">
    <source>
        <dbReference type="ARBA" id="ARBA00022989"/>
    </source>
</evidence>
<evidence type="ECO:0000256" key="8">
    <source>
        <dbReference type="ARBA" id="ARBA00023251"/>
    </source>
</evidence>
<keyword evidence="5 9" id="KW-0812">Transmembrane</keyword>
<feature type="domain" description="ABC transmembrane type-2" evidence="11">
    <location>
        <begin position="54"/>
        <end position="275"/>
    </location>
</feature>
<feature type="transmembrane region" description="Helical" evidence="9">
    <location>
        <begin position="193"/>
        <end position="212"/>
    </location>
</feature>
<feature type="transmembrane region" description="Helical" evidence="9">
    <location>
        <begin position="163"/>
        <end position="186"/>
    </location>
</feature>
<organism evidence="12 13">
    <name type="scientific">Actinocrinis puniceicyclus</name>
    <dbReference type="NCBI Taxonomy" id="977794"/>
    <lineage>
        <taxon>Bacteria</taxon>
        <taxon>Bacillati</taxon>
        <taxon>Actinomycetota</taxon>
        <taxon>Actinomycetes</taxon>
        <taxon>Catenulisporales</taxon>
        <taxon>Actinospicaceae</taxon>
        <taxon>Actinocrinis</taxon>
    </lineage>
</organism>
<evidence type="ECO:0000256" key="3">
    <source>
        <dbReference type="ARBA" id="ARBA00022448"/>
    </source>
</evidence>
<evidence type="ECO:0000313" key="13">
    <source>
        <dbReference type="Proteomes" id="UP000677913"/>
    </source>
</evidence>
<feature type="transmembrane region" description="Helical" evidence="9">
    <location>
        <begin position="127"/>
        <end position="151"/>
    </location>
</feature>
<dbReference type="PROSITE" id="PS51012">
    <property type="entry name" value="ABC_TM2"/>
    <property type="match status" value="1"/>
</dbReference>
<dbReference type="Proteomes" id="UP000677913">
    <property type="component" value="Unassembled WGS sequence"/>
</dbReference>
<dbReference type="InterPro" id="IPR013525">
    <property type="entry name" value="ABC2_TM"/>
</dbReference>
<dbReference type="PIRSF" id="PIRSF006648">
    <property type="entry name" value="DrrB"/>
    <property type="match status" value="1"/>
</dbReference>
<keyword evidence="13" id="KW-1185">Reference proteome</keyword>
<keyword evidence="6 9" id="KW-1133">Transmembrane helix</keyword>
<sequence length="277" mass="29426">MSVPTSESTSESTSAATAARPPERPAAAPRARASALRTLATAQRVLSQLRHDPRTIGLLIVVPCVLLILLKYVFDAEPRIFDHSGAPLLGIFPLTVMFLVTSVATLRERSSGTLERLLTMPLGKLDLLLGYAFAFGALALVQAAVAFGLTLGPLGLHVSGPTWLLFAVALADGLLGTALGLFVSAFAATEFQAVQFLPAFILPQFLLCGLFTPRGDMQPVLRWISDVMPLSYAVDAMNRLTARPGVDGLVVRDLIVIVGITLVSLALGAVTLRRRTA</sequence>
<evidence type="ECO:0000256" key="9">
    <source>
        <dbReference type="RuleBase" id="RU361157"/>
    </source>
</evidence>
<dbReference type="PANTHER" id="PTHR30294:SF38">
    <property type="entry name" value="TRANSPORT PERMEASE PROTEIN"/>
    <property type="match status" value="1"/>
</dbReference>
<evidence type="ECO:0000256" key="10">
    <source>
        <dbReference type="SAM" id="MobiDB-lite"/>
    </source>
</evidence>
<dbReference type="GO" id="GO:0046677">
    <property type="term" value="P:response to antibiotic"/>
    <property type="evidence" value="ECO:0007669"/>
    <property type="project" value="UniProtKB-KW"/>
</dbReference>
<evidence type="ECO:0000256" key="7">
    <source>
        <dbReference type="ARBA" id="ARBA00023136"/>
    </source>
</evidence>
<dbReference type="InterPro" id="IPR051449">
    <property type="entry name" value="ABC-2_transporter_component"/>
</dbReference>
<gene>
    <name evidence="12" type="ORF">KGA66_11960</name>
</gene>
<name>A0A8J7WM24_9ACTN</name>
<evidence type="ECO:0000256" key="2">
    <source>
        <dbReference type="ARBA" id="ARBA00007783"/>
    </source>
</evidence>
<dbReference type="GO" id="GO:0140359">
    <property type="term" value="F:ABC-type transporter activity"/>
    <property type="evidence" value="ECO:0007669"/>
    <property type="project" value="InterPro"/>
</dbReference>
<dbReference type="PANTHER" id="PTHR30294">
    <property type="entry name" value="MEMBRANE COMPONENT OF ABC TRANSPORTER YHHJ-RELATED"/>
    <property type="match status" value="1"/>
</dbReference>
<protein>
    <recommendedName>
        <fullName evidence="9">Transport permease protein</fullName>
    </recommendedName>
</protein>
<evidence type="ECO:0000256" key="5">
    <source>
        <dbReference type="ARBA" id="ARBA00022692"/>
    </source>
</evidence>
<comment type="caution">
    <text evidence="12">The sequence shown here is derived from an EMBL/GenBank/DDBJ whole genome shotgun (WGS) entry which is preliminary data.</text>
</comment>
<dbReference type="EMBL" id="JAGSXH010000034">
    <property type="protein sequence ID" value="MBS2963768.1"/>
    <property type="molecule type" value="Genomic_DNA"/>
</dbReference>
<feature type="region of interest" description="Disordered" evidence="10">
    <location>
        <begin position="1"/>
        <end position="30"/>
    </location>
</feature>
<comment type="similarity">
    <text evidence="2 9">Belongs to the ABC-2 integral membrane protein family.</text>
</comment>
<comment type="subcellular location">
    <subcellularLocation>
        <location evidence="1 9">Cell membrane</location>
        <topology evidence="1 9">Multi-pass membrane protein</topology>
    </subcellularLocation>
</comment>
<feature type="transmembrane region" description="Helical" evidence="9">
    <location>
        <begin position="86"/>
        <end position="106"/>
    </location>
</feature>
<proteinExistence type="inferred from homology"/>
<dbReference type="InterPro" id="IPR047817">
    <property type="entry name" value="ABC2_TM_bact-type"/>
</dbReference>
<keyword evidence="8" id="KW-0046">Antibiotic resistance</keyword>
<feature type="transmembrane region" description="Helical" evidence="9">
    <location>
        <begin position="254"/>
        <end position="272"/>
    </location>
</feature>
<dbReference type="AlphaFoldDB" id="A0A8J7WM24"/>